<dbReference type="Proteomes" id="UP000595437">
    <property type="component" value="Chromosome 1"/>
</dbReference>
<gene>
    <name evidence="1" type="ORF">FKW44_001453</name>
</gene>
<protein>
    <recommendedName>
        <fullName evidence="3">Reverse transcriptase domain-containing protein</fullName>
    </recommendedName>
</protein>
<reference evidence="2" key="1">
    <citation type="submission" date="2021-01" db="EMBL/GenBank/DDBJ databases">
        <title>Caligus Genome Assembly.</title>
        <authorList>
            <person name="Gallardo-Escarate C."/>
        </authorList>
    </citation>
    <scope>NUCLEOTIDE SEQUENCE [LARGE SCALE GENOMIC DNA]</scope>
</reference>
<keyword evidence="2" id="KW-1185">Reference proteome</keyword>
<name>A0A7T8KIV3_CALRO</name>
<evidence type="ECO:0000313" key="1">
    <source>
        <dbReference type="EMBL" id="QQP56701.1"/>
    </source>
</evidence>
<dbReference type="AlphaFoldDB" id="A0A7T8KIV3"/>
<proteinExistence type="predicted"/>
<accession>A0A7T8KIV3</accession>
<dbReference type="OrthoDB" id="6379499at2759"/>
<sequence>MGKGKSTTNPASYRPICILPALSKVLETIVKSDLEDYLAKTETLPNSQFGFRKGRSTTAALASRGERLSVSSNLTSLLPSTPSTSCSFYQSWGSLDCWQTV</sequence>
<organism evidence="1 2">
    <name type="scientific">Caligus rogercresseyi</name>
    <name type="common">Sea louse</name>
    <dbReference type="NCBI Taxonomy" id="217165"/>
    <lineage>
        <taxon>Eukaryota</taxon>
        <taxon>Metazoa</taxon>
        <taxon>Ecdysozoa</taxon>
        <taxon>Arthropoda</taxon>
        <taxon>Crustacea</taxon>
        <taxon>Multicrustacea</taxon>
        <taxon>Hexanauplia</taxon>
        <taxon>Copepoda</taxon>
        <taxon>Siphonostomatoida</taxon>
        <taxon>Caligidae</taxon>
        <taxon>Caligus</taxon>
    </lineage>
</organism>
<evidence type="ECO:0000313" key="2">
    <source>
        <dbReference type="Proteomes" id="UP000595437"/>
    </source>
</evidence>
<dbReference type="EMBL" id="CP045890">
    <property type="protein sequence ID" value="QQP56701.1"/>
    <property type="molecule type" value="Genomic_DNA"/>
</dbReference>
<evidence type="ECO:0008006" key="3">
    <source>
        <dbReference type="Google" id="ProtNLM"/>
    </source>
</evidence>